<gene>
    <name evidence="13" type="ORF">ABUW04_02785</name>
</gene>
<dbReference type="Gene3D" id="6.10.340.10">
    <property type="match status" value="1"/>
</dbReference>
<dbReference type="InterPro" id="IPR036097">
    <property type="entry name" value="HisK_dim/P_sf"/>
</dbReference>
<dbReference type="EC" id="2.7.13.3" evidence="3"/>
<keyword evidence="4" id="KW-0597">Phosphoprotein</keyword>
<dbReference type="PRINTS" id="PR00344">
    <property type="entry name" value="BCTRLSENSOR"/>
</dbReference>
<dbReference type="RefSeq" id="WP_380562320.1">
    <property type="nucleotide sequence ID" value="NZ_JBEUKS010000001.1"/>
</dbReference>
<dbReference type="EMBL" id="JBEUKS010000001">
    <property type="protein sequence ID" value="MFC1437171.1"/>
    <property type="molecule type" value="Genomic_DNA"/>
</dbReference>
<dbReference type="Gene3D" id="1.10.287.130">
    <property type="match status" value="1"/>
</dbReference>
<keyword evidence="7 13" id="KW-0418">Kinase</keyword>
<name>A0ABV6XFZ4_9ACTN</name>
<dbReference type="SMART" id="SM00388">
    <property type="entry name" value="HisKA"/>
    <property type="match status" value="1"/>
</dbReference>
<dbReference type="InterPro" id="IPR003661">
    <property type="entry name" value="HisK_dim/P_dom"/>
</dbReference>
<dbReference type="InterPro" id="IPR004358">
    <property type="entry name" value="Sig_transdc_His_kin-like_C"/>
</dbReference>
<comment type="catalytic activity">
    <reaction evidence="1">
        <text>ATP + protein L-histidine = ADP + protein N-phospho-L-histidine.</text>
        <dbReference type="EC" id="2.7.13.3"/>
    </reaction>
</comment>
<dbReference type="Gene3D" id="3.30.565.10">
    <property type="entry name" value="Histidine kinase-like ATPase, C-terminal domain"/>
    <property type="match status" value="1"/>
</dbReference>
<comment type="caution">
    <text evidence="13">The sequence shown here is derived from an EMBL/GenBank/DDBJ whole genome shotgun (WGS) entry which is preliminary data.</text>
</comment>
<evidence type="ECO:0000256" key="5">
    <source>
        <dbReference type="ARBA" id="ARBA00022679"/>
    </source>
</evidence>
<organism evidence="13 14">
    <name type="scientific">Streptacidiphilus jeojiensis</name>
    <dbReference type="NCBI Taxonomy" id="3229225"/>
    <lineage>
        <taxon>Bacteria</taxon>
        <taxon>Bacillati</taxon>
        <taxon>Actinomycetota</taxon>
        <taxon>Actinomycetes</taxon>
        <taxon>Kitasatosporales</taxon>
        <taxon>Streptomycetaceae</taxon>
        <taxon>Streptacidiphilus</taxon>
    </lineage>
</organism>
<evidence type="ECO:0000259" key="11">
    <source>
        <dbReference type="PROSITE" id="PS50109"/>
    </source>
</evidence>
<protein>
    <recommendedName>
        <fullName evidence="3">histidine kinase</fullName>
        <ecNumber evidence="3">2.7.13.3</ecNumber>
    </recommendedName>
</protein>
<dbReference type="PROSITE" id="PS50109">
    <property type="entry name" value="HIS_KIN"/>
    <property type="match status" value="1"/>
</dbReference>
<evidence type="ECO:0000256" key="7">
    <source>
        <dbReference type="ARBA" id="ARBA00022777"/>
    </source>
</evidence>
<dbReference type="InterPro" id="IPR005467">
    <property type="entry name" value="His_kinase_dom"/>
</dbReference>
<dbReference type="Pfam" id="PF00672">
    <property type="entry name" value="HAMP"/>
    <property type="match status" value="1"/>
</dbReference>
<evidence type="ECO:0000256" key="1">
    <source>
        <dbReference type="ARBA" id="ARBA00000085"/>
    </source>
</evidence>
<dbReference type="InterPro" id="IPR036890">
    <property type="entry name" value="HATPase_C_sf"/>
</dbReference>
<keyword evidence="9" id="KW-0902">Two-component regulatory system</keyword>
<evidence type="ECO:0000313" key="13">
    <source>
        <dbReference type="EMBL" id="MFC1437171.1"/>
    </source>
</evidence>
<dbReference type="CDD" id="cd00082">
    <property type="entry name" value="HisKA"/>
    <property type="match status" value="1"/>
</dbReference>
<evidence type="ECO:0000259" key="12">
    <source>
        <dbReference type="PROSITE" id="PS50885"/>
    </source>
</evidence>
<dbReference type="InterPro" id="IPR003594">
    <property type="entry name" value="HATPase_dom"/>
</dbReference>
<evidence type="ECO:0000256" key="10">
    <source>
        <dbReference type="ARBA" id="ARBA00023136"/>
    </source>
</evidence>
<keyword evidence="8" id="KW-1133">Transmembrane helix</keyword>
<evidence type="ECO:0000256" key="2">
    <source>
        <dbReference type="ARBA" id="ARBA00004236"/>
    </source>
</evidence>
<dbReference type="Pfam" id="PF02518">
    <property type="entry name" value="HATPase_c"/>
    <property type="match status" value="1"/>
</dbReference>
<keyword evidence="6" id="KW-0812">Transmembrane</keyword>
<evidence type="ECO:0000256" key="9">
    <source>
        <dbReference type="ARBA" id="ARBA00023012"/>
    </source>
</evidence>
<dbReference type="CDD" id="cd00075">
    <property type="entry name" value="HATPase"/>
    <property type="match status" value="1"/>
</dbReference>
<dbReference type="Proteomes" id="UP001592581">
    <property type="component" value="Unassembled WGS sequence"/>
</dbReference>
<keyword evidence="5" id="KW-0808">Transferase</keyword>
<sequence length="510" mass="53850">MTSRLRRVLARSRPRSIRARSALAAGLAAAVLFTVGALWMRTQLVDTQMASVRFQAEDELGALSQAIGRGDTLGGGWGPFPYQVIADDGSLYTTGSSDLDVFEPGDGTFFPAPRRGSVPDTDPPTTIHFGTPPGSAGSPLAGRTFPVLSTDVPGRQAADASPQSVYRDLPADAVIRIFVVVTPFQAQDTAAAADRVLIPAVPLGVLLVAAVAYLATRRALRPVEAIRARTAAVSANDPRERVEVPDTGDEIAALAVTINSTLQRLDEAAGTQRRFIADAAHELRSPLTVLLADLDVALAYPDRADWPAATAGAARQARRLQALTEDLLLLARLDAGAPPTPTDFDLADLAASLVRGYTSAARAGAPRLTCSAAGPVPVLADPRQMERLLRNLLDNALRYAASRVEVTVRPGQEPGQAVLEVADDGPGIAAADRDRVFDRFTRLADARDRDSGGTGLGLAIARDLAHSQHGRLELAPGDGPGARFVLYLDRPVAFDQITVAQDQAEAADRP</sequence>
<dbReference type="GO" id="GO:0016301">
    <property type="term" value="F:kinase activity"/>
    <property type="evidence" value="ECO:0007669"/>
    <property type="project" value="UniProtKB-KW"/>
</dbReference>
<dbReference type="CDD" id="cd06225">
    <property type="entry name" value="HAMP"/>
    <property type="match status" value="1"/>
</dbReference>
<keyword evidence="10" id="KW-0472">Membrane</keyword>
<evidence type="ECO:0000313" key="14">
    <source>
        <dbReference type="Proteomes" id="UP001592581"/>
    </source>
</evidence>
<evidence type="ECO:0000256" key="4">
    <source>
        <dbReference type="ARBA" id="ARBA00022553"/>
    </source>
</evidence>
<evidence type="ECO:0000256" key="8">
    <source>
        <dbReference type="ARBA" id="ARBA00022989"/>
    </source>
</evidence>
<feature type="domain" description="Histidine kinase" evidence="11">
    <location>
        <begin position="278"/>
        <end position="492"/>
    </location>
</feature>
<keyword evidence="14" id="KW-1185">Reference proteome</keyword>
<dbReference type="PANTHER" id="PTHR45436">
    <property type="entry name" value="SENSOR HISTIDINE KINASE YKOH"/>
    <property type="match status" value="1"/>
</dbReference>
<dbReference type="PROSITE" id="PS50885">
    <property type="entry name" value="HAMP"/>
    <property type="match status" value="1"/>
</dbReference>
<comment type="subcellular location">
    <subcellularLocation>
        <location evidence="2">Cell membrane</location>
    </subcellularLocation>
</comment>
<evidence type="ECO:0000256" key="3">
    <source>
        <dbReference type="ARBA" id="ARBA00012438"/>
    </source>
</evidence>
<reference evidence="13 14" key="1">
    <citation type="submission" date="2024-06" db="EMBL/GenBank/DDBJ databases">
        <authorList>
            <person name="Lee S.D."/>
        </authorList>
    </citation>
    <scope>NUCLEOTIDE SEQUENCE [LARGE SCALE GENOMIC DNA]</scope>
    <source>
        <strain evidence="13 14">N1-10</strain>
    </source>
</reference>
<dbReference type="PANTHER" id="PTHR45436:SF5">
    <property type="entry name" value="SENSOR HISTIDINE KINASE TRCS"/>
    <property type="match status" value="1"/>
</dbReference>
<dbReference type="InterPro" id="IPR003660">
    <property type="entry name" value="HAMP_dom"/>
</dbReference>
<dbReference type="Pfam" id="PF00512">
    <property type="entry name" value="HisKA"/>
    <property type="match status" value="1"/>
</dbReference>
<evidence type="ECO:0000256" key="6">
    <source>
        <dbReference type="ARBA" id="ARBA00022692"/>
    </source>
</evidence>
<dbReference type="InterPro" id="IPR050428">
    <property type="entry name" value="TCS_sensor_his_kinase"/>
</dbReference>
<dbReference type="SMART" id="SM00304">
    <property type="entry name" value="HAMP"/>
    <property type="match status" value="1"/>
</dbReference>
<dbReference type="SUPFAM" id="SSF55874">
    <property type="entry name" value="ATPase domain of HSP90 chaperone/DNA topoisomerase II/histidine kinase"/>
    <property type="match status" value="1"/>
</dbReference>
<proteinExistence type="predicted"/>
<accession>A0ABV6XFZ4</accession>
<dbReference type="SUPFAM" id="SSF47384">
    <property type="entry name" value="Homodimeric domain of signal transducing histidine kinase"/>
    <property type="match status" value="1"/>
</dbReference>
<feature type="domain" description="HAMP" evidence="12">
    <location>
        <begin position="217"/>
        <end position="270"/>
    </location>
</feature>
<dbReference type="SMART" id="SM00387">
    <property type="entry name" value="HATPase_c"/>
    <property type="match status" value="1"/>
</dbReference>